<keyword evidence="6 10" id="KW-0808">Transferase</keyword>
<dbReference type="Pfam" id="PF04452">
    <property type="entry name" value="Methyltrans_RNA"/>
    <property type="match status" value="1"/>
</dbReference>
<reference evidence="12" key="1">
    <citation type="submission" date="2012-11" db="EMBL/GenBank/DDBJ databases">
        <title>Dependencies among metagenomic species, viruses, plasmids and units of genetic variation.</title>
        <authorList>
            <person name="Nielsen H.B."/>
            <person name="Almeida M."/>
            <person name="Juncker A.S."/>
            <person name="Rasmussen S."/>
            <person name="Li J."/>
            <person name="Sunagawa S."/>
            <person name="Plichta D."/>
            <person name="Gautier L."/>
            <person name="Le Chatelier E."/>
            <person name="Peletier E."/>
            <person name="Bonde I."/>
            <person name="Nielsen T."/>
            <person name="Manichanh C."/>
            <person name="Arumugam M."/>
            <person name="Batto J."/>
            <person name="Santos M.B.Q.D."/>
            <person name="Blom N."/>
            <person name="Borruel N."/>
            <person name="Burgdorf K.S."/>
            <person name="Boumezbeur F."/>
            <person name="Casellas F."/>
            <person name="Dore J."/>
            <person name="Guarner F."/>
            <person name="Hansen T."/>
            <person name="Hildebrand F."/>
            <person name="Kaas R.S."/>
            <person name="Kennedy S."/>
            <person name="Kristiansen K."/>
            <person name="Kultima J.R."/>
            <person name="Leonard P."/>
            <person name="Levenez F."/>
            <person name="Lund O."/>
            <person name="Moumen B."/>
            <person name="Le Paslier D."/>
            <person name="Pons N."/>
            <person name="Pedersen O."/>
            <person name="Prifti E."/>
            <person name="Qin J."/>
            <person name="Raes J."/>
            <person name="Tap J."/>
            <person name="Tims S."/>
            <person name="Ussery D.W."/>
            <person name="Yamada T."/>
            <person name="MetaHit consortium"/>
            <person name="Renault P."/>
            <person name="Sicheritz-Ponten T."/>
            <person name="Bork P."/>
            <person name="Wang J."/>
            <person name="Brunak S."/>
            <person name="Ehrlich S.D."/>
        </authorList>
    </citation>
    <scope>NUCLEOTIDE SEQUENCE [LARGE SCALE GENOMIC DNA]</scope>
</reference>
<comment type="function">
    <text evidence="8 10">Specifically methylates the N3 position of the uracil ring of uridine 1498 (m3U1498) in 16S rRNA. Acts on the fully assembled 30S ribosomal subunit.</text>
</comment>
<dbReference type="GO" id="GO:0005737">
    <property type="term" value="C:cytoplasm"/>
    <property type="evidence" value="ECO:0007669"/>
    <property type="project" value="UniProtKB-SubCell"/>
</dbReference>
<evidence type="ECO:0000256" key="4">
    <source>
        <dbReference type="ARBA" id="ARBA00022552"/>
    </source>
</evidence>
<evidence type="ECO:0000259" key="11">
    <source>
        <dbReference type="Pfam" id="PF04452"/>
    </source>
</evidence>
<evidence type="ECO:0000256" key="1">
    <source>
        <dbReference type="ARBA" id="ARBA00004496"/>
    </source>
</evidence>
<dbReference type="GO" id="GO:0070475">
    <property type="term" value="P:rRNA base methylation"/>
    <property type="evidence" value="ECO:0007669"/>
    <property type="project" value="TreeGrafter"/>
</dbReference>
<feature type="domain" description="Ribosomal RNA small subunit methyltransferase E methyltransferase" evidence="11">
    <location>
        <begin position="73"/>
        <end position="235"/>
    </location>
</feature>
<comment type="subcellular location">
    <subcellularLocation>
        <location evidence="1 10">Cytoplasm</location>
    </subcellularLocation>
</comment>
<comment type="catalytic activity">
    <reaction evidence="9 10">
        <text>uridine(1498) in 16S rRNA + S-adenosyl-L-methionine = N(3)-methyluridine(1498) in 16S rRNA + S-adenosyl-L-homocysteine + H(+)</text>
        <dbReference type="Rhea" id="RHEA:42920"/>
        <dbReference type="Rhea" id="RHEA-COMP:10283"/>
        <dbReference type="Rhea" id="RHEA-COMP:10284"/>
        <dbReference type="ChEBI" id="CHEBI:15378"/>
        <dbReference type="ChEBI" id="CHEBI:57856"/>
        <dbReference type="ChEBI" id="CHEBI:59789"/>
        <dbReference type="ChEBI" id="CHEBI:65315"/>
        <dbReference type="ChEBI" id="CHEBI:74502"/>
        <dbReference type="EC" id="2.1.1.193"/>
    </reaction>
</comment>
<evidence type="ECO:0000313" key="14">
    <source>
        <dbReference type="Proteomes" id="UP000017938"/>
    </source>
</evidence>
<dbReference type="InterPro" id="IPR029028">
    <property type="entry name" value="Alpha/beta_knot_MTases"/>
</dbReference>
<keyword evidence="3 10" id="KW-0963">Cytoplasm</keyword>
<dbReference type="AlphaFoldDB" id="R6TM52"/>
<evidence type="ECO:0000256" key="7">
    <source>
        <dbReference type="ARBA" id="ARBA00022691"/>
    </source>
</evidence>
<evidence type="ECO:0000256" key="6">
    <source>
        <dbReference type="ARBA" id="ARBA00022679"/>
    </source>
</evidence>
<evidence type="ECO:0000256" key="8">
    <source>
        <dbReference type="ARBA" id="ARBA00025699"/>
    </source>
</evidence>
<dbReference type="EMBL" id="JALEMU010000122">
    <property type="protein sequence ID" value="MCI5756117.1"/>
    <property type="molecule type" value="Genomic_DNA"/>
</dbReference>
<organism evidence="12 14">
    <name type="scientific">Candidatus Colimorpha enterica</name>
    <dbReference type="NCBI Taxonomy" id="3083063"/>
    <lineage>
        <taxon>Bacteria</taxon>
        <taxon>Pseudomonadati</taxon>
        <taxon>Bacteroidota</taxon>
        <taxon>Bacteroidia</taxon>
        <taxon>Bacteroidales</taxon>
        <taxon>Candidatus Colimorpha</taxon>
    </lineage>
</organism>
<sequence>MHKFFADRDAISGNRIVLSGDDARHISFSLRMKVGEHITVALPDGNDCFCTLESFAGGNVTAVIDSVSRSESEPPARIRLFQALPKGDKLEVIIQKAVECGAAEIIPFESSFCVAKVKDPEKKLIRWNRIAYEAAKQCGRSIIPKVLPPVSFRDAVKSASEDGLAIFCYENERAKKLGEVLTGSDPDTISVVVGSEGGFSPEEARFAGECGLTVTGLGTRILRCETAPVFVLSCISFARELC</sequence>
<evidence type="ECO:0000256" key="3">
    <source>
        <dbReference type="ARBA" id="ARBA00022490"/>
    </source>
</evidence>
<dbReference type="SUPFAM" id="SSF75217">
    <property type="entry name" value="alpha/beta knot"/>
    <property type="match status" value="1"/>
</dbReference>
<dbReference type="EC" id="2.1.1.193" evidence="10"/>
<evidence type="ECO:0000256" key="10">
    <source>
        <dbReference type="PIRNR" id="PIRNR015601"/>
    </source>
</evidence>
<name>R6TM52_9BACT</name>
<dbReference type="SUPFAM" id="SSF88697">
    <property type="entry name" value="PUA domain-like"/>
    <property type="match status" value="1"/>
</dbReference>
<dbReference type="NCBIfam" id="TIGR00046">
    <property type="entry name" value="RsmE family RNA methyltransferase"/>
    <property type="match status" value="1"/>
</dbReference>
<evidence type="ECO:0000313" key="12">
    <source>
        <dbReference type="EMBL" id="CDC74473.1"/>
    </source>
</evidence>
<keyword evidence="5 10" id="KW-0489">Methyltransferase</keyword>
<dbReference type="InterPro" id="IPR006700">
    <property type="entry name" value="RsmE"/>
</dbReference>
<evidence type="ECO:0000256" key="5">
    <source>
        <dbReference type="ARBA" id="ARBA00022603"/>
    </source>
</evidence>
<keyword evidence="4 10" id="KW-0698">rRNA processing</keyword>
<reference evidence="13 15" key="2">
    <citation type="submission" date="2022-03" db="EMBL/GenBank/DDBJ databases">
        <title>Metagenome-assembled genomes from swine fecal metagenomes.</title>
        <authorList>
            <person name="Holman D.B."/>
            <person name="Kommadath A."/>
        </authorList>
    </citation>
    <scope>NUCLEOTIDE SEQUENCE [LARGE SCALE GENOMIC DNA]</scope>
    <source>
        <strain evidence="13">SUG147</strain>
    </source>
</reference>
<dbReference type="PANTHER" id="PTHR30027:SF3">
    <property type="entry name" value="16S RRNA (URACIL(1498)-N(3))-METHYLTRANSFERASE"/>
    <property type="match status" value="1"/>
</dbReference>
<dbReference type="Proteomes" id="UP000017938">
    <property type="component" value="Unassembled WGS sequence"/>
</dbReference>
<keyword evidence="7 10" id="KW-0949">S-adenosyl-L-methionine</keyword>
<comment type="similarity">
    <text evidence="2 10">Belongs to the RNA methyltransferase RsmE family.</text>
</comment>
<dbReference type="Proteomes" id="UP001139365">
    <property type="component" value="Unassembled WGS sequence"/>
</dbReference>
<accession>R6TM52</accession>
<evidence type="ECO:0000313" key="15">
    <source>
        <dbReference type="Proteomes" id="UP001139365"/>
    </source>
</evidence>
<evidence type="ECO:0000256" key="2">
    <source>
        <dbReference type="ARBA" id="ARBA00005528"/>
    </source>
</evidence>
<dbReference type="EMBL" id="CBFW010000224">
    <property type="protein sequence ID" value="CDC74473.1"/>
    <property type="molecule type" value="Genomic_DNA"/>
</dbReference>
<protein>
    <recommendedName>
        <fullName evidence="10">Ribosomal RNA small subunit methyltransferase E</fullName>
        <ecNumber evidence="10">2.1.1.193</ecNumber>
    </recommendedName>
</protein>
<comment type="caution">
    <text evidence="12">The sequence shown here is derived from an EMBL/GenBank/DDBJ whole genome shotgun (WGS) entry which is preliminary data.</text>
</comment>
<dbReference type="InterPro" id="IPR029026">
    <property type="entry name" value="tRNA_m1G_MTases_N"/>
</dbReference>
<evidence type="ECO:0000256" key="9">
    <source>
        <dbReference type="ARBA" id="ARBA00047944"/>
    </source>
</evidence>
<dbReference type="InterPro" id="IPR046886">
    <property type="entry name" value="RsmE_MTase_dom"/>
</dbReference>
<dbReference type="Gene3D" id="3.40.1280.10">
    <property type="match status" value="1"/>
</dbReference>
<dbReference type="STRING" id="1263015.BN580_00086"/>
<dbReference type="PANTHER" id="PTHR30027">
    <property type="entry name" value="RIBOSOMAL RNA SMALL SUBUNIT METHYLTRANSFERASE E"/>
    <property type="match status" value="1"/>
</dbReference>
<proteinExistence type="inferred from homology"/>
<dbReference type="PIRSF" id="PIRSF015601">
    <property type="entry name" value="MTase_slr0722"/>
    <property type="match status" value="1"/>
</dbReference>
<gene>
    <name evidence="12" type="ORF">BN580_00086</name>
    <name evidence="13" type="ORF">MR241_07480</name>
</gene>
<evidence type="ECO:0000313" key="13">
    <source>
        <dbReference type="EMBL" id="MCI5756117.1"/>
    </source>
</evidence>
<dbReference type="InterPro" id="IPR015947">
    <property type="entry name" value="PUA-like_sf"/>
</dbReference>
<dbReference type="GO" id="GO:0070042">
    <property type="term" value="F:rRNA (uridine-N3-)-methyltransferase activity"/>
    <property type="evidence" value="ECO:0007669"/>
    <property type="project" value="TreeGrafter"/>
</dbReference>
<dbReference type="CDD" id="cd18084">
    <property type="entry name" value="RsmE-like"/>
    <property type="match status" value="1"/>
</dbReference>